<protein>
    <submittedName>
        <fullName evidence="2">Uncharacterized protein</fullName>
    </submittedName>
</protein>
<dbReference type="EMBL" id="BMAW01035122">
    <property type="protein sequence ID" value="GFU38446.1"/>
    <property type="molecule type" value="Genomic_DNA"/>
</dbReference>
<evidence type="ECO:0000313" key="2">
    <source>
        <dbReference type="EMBL" id="GFU38446.1"/>
    </source>
</evidence>
<comment type="caution">
    <text evidence="2">The sequence shown here is derived from an EMBL/GenBank/DDBJ whole genome shotgun (WGS) entry which is preliminary data.</text>
</comment>
<gene>
    <name evidence="2" type="ORF">NPIL_641591</name>
</gene>
<evidence type="ECO:0000313" key="3">
    <source>
        <dbReference type="Proteomes" id="UP000887013"/>
    </source>
</evidence>
<reference evidence="2" key="1">
    <citation type="submission" date="2020-08" db="EMBL/GenBank/DDBJ databases">
        <title>Multicomponent nature underlies the extraordinary mechanical properties of spider dragline silk.</title>
        <authorList>
            <person name="Kono N."/>
            <person name="Nakamura H."/>
            <person name="Mori M."/>
            <person name="Yoshida Y."/>
            <person name="Ohtoshi R."/>
            <person name="Malay A.D."/>
            <person name="Moran D.A.P."/>
            <person name="Tomita M."/>
            <person name="Numata K."/>
            <person name="Arakawa K."/>
        </authorList>
    </citation>
    <scope>NUCLEOTIDE SEQUENCE</scope>
</reference>
<dbReference type="AlphaFoldDB" id="A0A8X6QQB0"/>
<feature type="region of interest" description="Disordered" evidence="1">
    <location>
        <begin position="92"/>
        <end position="111"/>
    </location>
</feature>
<keyword evidence="3" id="KW-1185">Reference proteome</keyword>
<name>A0A8X6QQB0_NEPPI</name>
<accession>A0A8X6QQB0</accession>
<organism evidence="2 3">
    <name type="scientific">Nephila pilipes</name>
    <name type="common">Giant wood spider</name>
    <name type="synonym">Nephila maculata</name>
    <dbReference type="NCBI Taxonomy" id="299642"/>
    <lineage>
        <taxon>Eukaryota</taxon>
        <taxon>Metazoa</taxon>
        <taxon>Ecdysozoa</taxon>
        <taxon>Arthropoda</taxon>
        <taxon>Chelicerata</taxon>
        <taxon>Arachnida</taxon>
        <taxon>Araneae</taxon>
        <taxon>Araneomorphae</taxon>
        <taxon>Entelegynae</taxon>
        <taxon>Araneoidea</taxon>
        <taxon>Nephilidae</taxon>
        <taxon>Nephila</taxon>
    </lineage>
</organism>
<sequence>MFLIPIHIEDNLTIKANRIKIQLEWTTWYQNDWERQPDFRMLLKAQVENQVPALNPPKSQGGDPIGHAKLISRILFLEPELWNQKRKPEPDVIIMGPSLSGKPGSSDIDSF</sequence>
<proteinExistence type="predicted"/>
<evidence type="ECO:0000256" key="1">
    <source>
        <dbReference type="SAM" id="MobiDB-lite"/>
    </source>
</evidence>
<dbReference type="Proteomes" id="UP000887013">
    <property type="component" value="Unassembled WGS sequence"/>
</dbReference>